<reference evidence="4" key="1">
    <citation type="submission" date="2016-10" db="EMBL/GenBank/DDBJ databases">
        <authorList>
            <person name="Varghese N."/>
            <person name="Submissions S."/>
        </authorList>
    </citation>
    <scope>NUCLEOTIDE SEQUENCE [LARGE SCALE GENOMIC DNA]</scope>
    <source>
        <strain evidence="4">DSM 21620</strain>
    </source>
</reference>
<dbReference type="GO" id="GO:0030436">
    <property type="term" value="P:asexual sporulation"/>
    <property type="evidence" value="ECO:0007669"/>
    <property type="project" value="UniProtKB-UniRule"/>
</dbReference>
<dbReference type="Proteomes" id="UP000198666">
    <property type="component" value="Unassembled WGS sequence"/>
</dbReference>
<dbReference type="GO" id="GO:0030435">
    <property type="term" value="P:sporulation resulting in formation of a cellular spore"/>
    <property type="evidence" value="ECO:0007669"/>
    <property type="project" value="UniProtKB-KW"/>
</dbReference>
<accession>A0A1G6UJM8</accession>
<gene>
    <name evidence="2" type="primary">sspI</name>
    <name evidence="3" type="ORF">SAMN05421663_11079</name>
</gene>
<comment type="similarity">
    <text evidence="2">Belongs to the SspI family.</text>
</comment>
<dbReference type="HAMAP" id="MF_00669">
    <property type="entry name" value="SspI"/>
    <property type="match status" value="1"/>
</dbReference>
<proteinExistence type="evidence at transcript level"/>
<keyword evidence="1 2" id="KW-0749">Sporulation</keyword>
<comment type="induction">
    <text evidence="2">Expressed only in the forespore compartment of sporulating cells.</text>
</comment>
<dbReference type="NCBIfam" id="TIGR03092">
    <property type="entry name" value="SASP_sspI"/>
    <property type="match status" value="1"/>
</dbReference>
<dbReference type="AlphaFoldDB" id="A0A1G6UJM8"/>
<dbReference type="EMBL" id="FMZB01000010">
    <property type="protein sequence ID" value="SDD40735.1"/>
    <property type="molecule type" value="Genomic_DNA"/>
</dbReference>
<keyword evidence="4" id="KW-1185">Reference proteome</keyword>
<dbReference type="InterPro" id="IPR017525">
    <property type="entry name" value="SspI"/>
</dbReference>
<sequence length="70" mass="7743">MDINIRSAIYANIKNNNEEQLEATIADSIDGREVLLPGLGVLFELIWKNASDQEKQEMVDVLAKGVQAQA</sequence>
<dbReference type="RefSeq" id="WP_093728224.1">
    <property type="nucleotide sequence ID" value="NZ_FMZB01000010.1"/>
</dbReference>
<protein>
    <recommendedName>
        <fullName evidence="2">Small, acid-soluble spore protein I</fullName>
        <shortName evidence="2">SASP I</shortName>
    </recommendedName>
</protein>
<evidence type="ECO:0000313" key="4">
    <source>
        <dbReference type="Proteomes" id="UP000198666"/>
    </source>
</evidence>
<evidence type="ECO:0000256" key="1">
    <source>
        <dbReference type="ARBA" id="ARBA00022969"/>
    </source>
</evidence>
<dbReference type="STRING" id="361279.SAMN05421663_11079"/>
<evidence type="ECO:0000256" key="2">
    <source>
        <dbReference type="HAMAP-Rule" id="MF_00669"/>
    </source>
</evidence>
<comment type="subcellular location">
    <subcellularLocation>
        <location evidence="2">Spore core</location>
    </subcellularLocation>
</comment>
<organism evidence="3 4">
    <name type="scientific">Terribacillus halophilus</name>
    <dbReference type="NCBI Taxonomy" id="361279"/>
    <lineage>
        <taxon>Bacteria</taxon>
        <taxon>Bacillati</taxon>
        <taxon>Bacillota</taxon>
        <taxon>Bacilli</taxon>
        <taxon>Bacillales</taxon>
        <taxon>Bacillaceae</taxon>
        <taxon>Terribacillus</taxon>
    </lineage>
</organism>
<dbReference type="Pfam" id="PF14098">
    <property type="entry name" value="SSPI"/>
    <property type="match status" value="1"/>
</dbReference>
<evidence type="ECO:0000313" key="3">
    <source>
        <dbReference type="EMBL" id="SDD40735.1"/>
    </source>
</evidence>
<dbReference type="OrthoDB" id="2453696at2"/>
<name>A0A1G6UJM8_9BACI</name>